<evidence type="ECO:0000256" key="4">
    <source>
        <dbReference type="ARBA" id="ARBA00022692"/>
    </source>
</evidence>
<keyword evidence="4 8" id="KW-0812">Transmembrane</keyword>
<gene>
    <name evidence="10" type="ORF">C4532_19980</name>
</gene>
<evidence type="ECO:0000259" key="9">
    <source>
        <dbReference type="PROSITE" id="PS50125"/>
    </source>
</evidence>
<keyword evidence="3" id="KW-1003">Cell membrane</keyword>
<dbReference type="SMART" id="SM01080">
    <property type="entry name" value="CHASE2"/>
    <property type="match status" value="1"/>
</dbReference>
<feature type="transmembrane region" description="Helical" evidence="8">
    <location>
        <begin position="12"/>
        <end position="30"/>
    </location>
</feature>
<dbReference type="Gene3D" id="3.30.70.1230">
    <property type="entry name" value="Nucleotide cyclase"/>
    <property type="match status" value="1"/>
</dbReference>
<dbReference type="GO" id="GO:0006171">
    <property type="term" value="P:cAMP biosynthetic process"/>
    <property type="evidence" value="ECO:0007669"/>
    <property type="project" value="TreeGrafter"/>
</dbReference>
<evidence type="ECO:0000256" key="2">
    <source>
        <dbReference type="ARBA" id="ARBA00005381"/>
    </source>
</evidence>
<dbReference type="PROSITE" id="PS50005">
    <property type="entry name" value="TPR"/>
    <property type="match status" value="1"/>
</dbReference>
<dbReference type="CDD" id="cd07302">
    <property type="entry name" value="CHD"/>
    <property type="match status" value="1"/>
</dbReference>
<dbReference type="PROSITE" id="PS50125">
    <property type="entry name" value="GUANYLATE_CYCLASE_2"/>
    <property type="match status" value="1"/>
</dbReference>
<dbReference type="GO" id="GO:0035556">
    <property type="term" value="P:intracellular signal transduction"/>
    <property type="evidence" value="ECO:0007669"/>
    <property type="project" value="InterPro"/>
</dbReference>
<organism evidence="10 11">
    <name type="scientific">Candidatus Abyssobacteria bacterium SURF_17</name>
    <dbReference type="NCBI Taxonomy" id="2093361"/>
    <lineage>
        <taxon>Bacteria</taxon>
        <taxon>Pseudomonadati</taxon>
        <taxon>Candidatus Hydrogenedentota</taxon>
        <taxon>Candidatus Abyssobacteria</taxon>
    </lineage>
</organism>
<evidence type="ECO:0000256" key="1">
    <source>
        <dbReference type="ARBA" id="ARBA00004196"/>
    </source>
</evidence>
<feature type="transmembrane region" description="Helical" evidence="8">
    <location>
        <begin position="548"/>
        <end position="567"/>
    </location>
</feature>
<evidence type="ECO:0000256" key="3">
    <source>
        <dbReference type="ARBA" id="ARBA00022475"/>
    </source>
</evidence>
<evidence type="ECO:0000256" key="5">
    <source>
        <dbReference type="ARBA" id="ARBA00022989"/>
    </source>
</evidence>
<comment type="similarity">
    <text evidence="2">Belongs to the adenylyl cyclase class-3 family.</text>
</comment>
<comment type="subcellular location">
    <subcellularLocation>
        <location evidence="1">Cell envelope</location>
    </subcellularLocation>
</comment>
<dbReference type="Proteomes" id="UP000285961">
    <property type="component" value="Unassembled WGS sequence"/>
</dbReference>
<feature type="transmembrane region" description="Helical" evidence="8">
    <location>
        <begin position="574"/>
        <end position="593"/>
    </location>
</feature>
<dbReference type="GO" id="GO:0004016">
    <property type="term" value="F:adenylate cyclase activity"/>
    <property type="evidence" value="ECO:0007669"/>
    <property type="project" value="UniProtKB-ARBA"/>
</dbReference>
<dbReference type="InterPro" id="IPR050697">
    <property type="entry name" value="Adenylyl/Guanylyl_Cyclase_3/4"/>
</dbReference>
<dbReference type="InterPro" id="IPR019734">
    <property type="entry name" value="TPR_rpt"/>
</dbReference>
<dbReference type="InterPro" id="IPR001054">
    <property type="entry name" value="A/G_cyclase"/>
</dbReference>
<dbReference type="EMBL" id="QZKI01000143">
    <property type="protein sequence ID" value="RJP64101.1"/>
    <property type="molecule type" value="Genomic_DNA"/>
</dbReference>
<keyword evidence="7" id="KW-0802">TPR repeat</keyword>
<feature type="transmembrane region" description="Helical" evidence="8">
    <location>
        <begin position="599"/>
        <end position="619"/>
    </location>
</feature>
<evidence type="ECO:0000256" key="7">
    <source>
        <dbReference type="PROSITE-ProRule" id="PRU00339"/>
    </source>
</evidence>
<dbReference type="SMART" id="SM00044">
    <property type="entry name" value="CYCc"/>
    <property type="match status" value="1"/>
</dbReference>
<proteinExistence type="inferred from homology"/>
<dbReference type="FunFam" id="3.30.70.1230:FF:000016">
    <property type="entry name" value="Adenylate/guanylate cyclase domain-containing protein"/>
    <property type="match status" value="1"/>
</dbReference>
<sequence>MSKMSEETRHSLIELGTACVITLAVFLLSFTSQYERLELLSLDARFNLRPLIKTNPDVATIDIDDRALKEEGRWQDWTRDKHAEVIDVIRRGHGALLGFDVYFSEESEKVLHPEDVARVQTIEEIEAAFRDYDGELAEAARKAGSVFWGATFILKEQSSSPERAPDSTYTELAWKSLEALMNAGYCLSAEKSKVIQMIEATAPQALPIPRLVETARGVGFAQVLLETDGVVRKYPTFIRCDAPSQAGSGETCLFPSIALAMACDYFQVPIENIRMKMGEYVEIPNASMPDGSRKNVRIPVNARGEMIINWAGDYKDAFRHFPYSSLPRLAEQHTLEEMKRFLSAQDSSIFREPGRLLATVYEAFPDERQFATYVAYLYGAHWYETLIQEGAVDSFGPELFGQLFGLSETDDPILYESQKEVFENVRLNHAMLRLFSEKPSASLLEAAVMLNISEEDAEDSYVVVKELLVKGGPTASDRPLFFASPIVVDGKTISLGDLSGGVFFYGLTAAGTHDLNPMPFSPRYPMVGALANVFNTIVTEQFIVNLEGYWRLPLFLAVGLFAGYILSSRTTIRGSLFTILFLIAYLLLAYWLFASRGVWIDVVGPAGIILVTDAAIVWYKFSTAEKKRKFIKSAFEHYMNPKVVDQIAKNPEMLGLGGKEMVLTAFFSDVAGFTTISEQLTPHELVELLNEYLTAMTDIVFKYDGLLDKYEGDAIMAVFGAPIHFPDHATKACYASLEMQAELKRLREKWKSENRPELRARIGLNTGAMIVGNMGSRTRFDYTVMGDSVNLASRLEGVNKQYSTEIMISEFTLEHCKSDVVVREVDLIRVKGKTAPVRIYEVLGRADDGLPEELKKAVEYYMRGLGAYRSQQWQAGIEEFRRVLEMRPDDGPSLTYLKRCNEYIAAPPPEDWDGVYVMTTK</sequence>
<dbReference type="PANTHER" id="PTHR43081:SF1">
    <property type="entry name" value="ADENYLATE CYCLASE, TERMINAL-DIFFERENTIATION SPECIFIC"/>
    <property type="match status" value="1"/>
</dbReference>
<dbReference type="PANTHER" id="PTHR43081">
    <property type="entry name" value="ADENYLATE CYCLASE, TERMINAL-DIFFERENTIATION SPECIFIC-RELATED"/>
    <property type="match status" value="1"/>
</dbReference>
<dbReference type="AlphaFoldDB" id="A0A419EN03"/>
<accession>A0A419EN03</accession>
<evidence type="ECO:0000313" key="11">
    <source>
        <dbReference type="Proteomes" id="UP000285961"/>
    </source>
</evidence>
<dbReference type="SUPFAM" id="SSF55073">
    <property type="entry name" value="Nucleotide cyclase"/>
    <property type="match status" value="1"/>
</dbReference>
<feature type="repeat" description="TPR" evidence="7">
    <location>
        <begin position="857"/>
        <end position="890"/>
    </location>
</feature>
<protein>
    <submittedName>
        <fullName evidence="10">CHASE2 domain-containing protein</fullName>
    </submittedName>
</protein>
<dbReference type="Pfam" id="PF00211">
    <property type="entry name" value="Guanylate_cyc"/>
    <property type="match status" value="1"/>
</dbReference>
<dbReference type="InterPro" id="IPR007890">
    <property type="entry name" value="CHASE2"/>
</dbReference>
<name>A0A419EN03_9BACT</name>
<feature type="domain" description="Guanylate cyclase" evidence="9">
    <location>
        <begin position="664"/>
        <end position="796"/>
    </location>
</feature>
<keyword evidence="5 8" id="KW-1133">Transmembrane helix</keyword>
<keyword evidence="6 8" id="KW-0472">Membrane</keyword>
<dbReference type="InterPro" id="IPR029787">
    <property type="entry name" value="Nucleotide_cyclase"/>
</dbReference>
<dbReference type="GO" id="GO:0030313">
    <property type="term" value="C:cell envelope"/>
    <property type="evidence" value="ECO:0007669"/>
    <property type="project" value="UniProtKB-SubCell"/>
</dbReference>
<comment type="caution">
    <text evidence="10">The sequence shown here is derived from an EMBL/GenBank/DDBJ whole genome shotgun (WGS) entry which is preliminary data.</text>
</comment>
<reference evidence="10 11" key="1">
    <citation type="journal article" date="2017" name="ISME J.">
        <title>Energy and carbon metabolisms in a deep terrestrial subsurface fluid microbial community.</title>
        <authorList>
            <person name="Momper L."/>
            <person name="Jungbluth S.P."/>
            <person name="Lee M.D."/>
            <person name="Amend J.P."/>
        </authorList>
    </citation>
    <scope>NUCLEOTIDE SEQUENCE [LARGE SCALE GENOMIC DNA]</scope>
    <source>
        <strain evidence="10">SURF_17</strain>
    </source>
</reference>
<evidence type="ECO:0000256" key="6">
    <source>
        <dbReference type="ARBA" id="ARBA00023136"/>
    </source>
</evidence>
<evidence type="ECO:0000313" key="10">
    <source>
        <dbReference type="EMBL" id="RJP64101.1"/>
    </source>
</evidence>
<evidence type="ECO:0000256" key="8">
    <source>
        <dbReference type="SAM" id="Phobius"/>
    </source>
</evidence>
<dbReference type="Pfam" id="PF05226">
    <property type="entry name" value="CHASE2"/>
    <property type="match status" value="1"/>
</dbReference>